<keyword evidence="3" id="KW-1185">Reference proteome</keyword>
<comment type="caution">
    <text evidence="2">The sequence shown here is derived from an EMBL/GenBank/DDBJ whole genome shotgun (WGS) entry which is preliminary data.</text>
</comment>
<dbReference type="RefSeq" id="WP_315724483.1">
    <property type="nucleotide sequence ID" value="NZ_JAVUPU010000002.1"/>
</dbReference>
<keyword evidence="2" id="KW-0449">Lipoprotein</keyword>
<gene>
    <name evidence="2" type="ORF">RQX22_05780</name>
</gene>
<sequence length="213" mass="21984">MARTLSIAALLALSGTVAACSPSGGDVASASNRSLYSVNQPVVQRTDYVLDLSAPGGRLPTSEQARLADWFETLGLSYGDHVWVEEAYGPTPSRDDVANLVGDYGLFLDESAPATSGQVQPGSVRVIVGRSVATVPGCPNWDTSWRSGPTPTSTNYGCATNSNLAAMIADPVDLVLGKPGSGTDPKDAAKPVKVYRDKPATVGAVKSESTGGK</sequence>
<dbReference type="EMBL" id="JAVUPU010000002">
    <property type="protein sequence ID" value="MDT9598456.1"/>
    <property type="molecule type" value="Genomic_DNA"/>
</dbReference>
<proteinExistence type="predicted"/>
<feature type="chain" id="PRO_5047455124" evidence="1">
    <location>
        <begin position="20"/>
        <end position="213"/>
    </location>
</feature>
<accession>A0ABU3Q4W4</accession>
<feature type="signal peptide" evidence="1">
    <location>
        <begin position="1"/>
        <end position="19"/>
    </location>
</feature>
<dbReference type="Proteomes" id="UP001259572">
    <property type="component" value="Unassembled WGS sequence"/>
</dbReference>
<dbReference type="PROSITE" id="PS51257">
    <property type="entry name" value="PROKAR_LIPOPROTEIN"/>
    <property type="match status" value="1"/>
</dbReference>
<dbReference type="Pfam" id="PF09476">
    <property type="entry name" value="Pilus_CpaD"/>
    <property type="match status" value="1"/>
</dbReference>
<reference evidence="2 3" key="1">
    <citation type="submission" date="2023-05" db="EMBL/GenBank/DDBJ databases">
        <authorList>
            <person name="Guo Y."/>
        </authorList>
    </citation>
    <scope>NUCLEOTIDE SEQUENCE [LARGE SCALE GENOMIC DNA]</scope>
    <source>
        <strain evidence="2 3">GR2756</strain>
    </source>
</reference>
<name>A0ABU3Q4W4_9SPHN</name>
<organism evidence="2 3">
    <name type="scientific">Sphingosinicella rhizophila</name>
    <dbReference type="NCBI Taxonomy" id="3050082"/>
    <lineage>
        <taxon>Bacteria</taxon>
        <taxon>Pseudomonadati</taxon>
        <taxon>Pseudomonadota</taxon>
        <taxon>Alphaproteobacteria</taxon>
        <taxon>Sphingomonadales</taxon>
        <taxon>Sphingosinicellaceae</taxon>
        <taxon>Sphingosinicella</taxon>
    </lineage>
</organism>
<keyword evidence="1" id="KW-0732">Signal</keyword>
<evidence type="ECO:0000313" key="3">
    <source>
        <dbReference type="Proteomes" id="UP001259572"/>
    </source>
</evidence>
<dbReference type="InterPro" id="IPR019027">
    <property type="entry name" value="Pilus_biogenesis_CpaD-related"/>
</dbReference>
<protein>
    <submittedName>
        <fullName evidence="2">CpaD family pilus assembly lipoprotein</fullName>
    </submittedName>
</protein>
<evidence type="ECO:0000313" key="2">
    <source>
        <dbReference type="EMBL" id="MDT9598456.1"/>
    </source>
</evidence>
<evidence type="ECO:0000256" key="1">
    <source>
        <dbReference type="SAM" id="SignalP"/>
    </source>
</evidence>